<evidence type="ECO:0000313" key="2">
    <source>
        <dbReference type="Proteomes" id="UP000447545"/>
    </source>
</evidence>
<accession>A0A7K1GGK3</accession>
<feature type="non-terminal residue" evidence="1">
    <location>
        <position position="71"/>
    </location>
</feature>
<reference evidence="1 2" key="1">
    <citation type="submission" date="2019-11" db="EMBL/GenBank/DDBJ databases">
        <title>Winogradskyella ouciana sp. nov., isolated from the hadal seawater of the Mariana Trench.</title>
        <authorList>
            <person name="Liu R."/>
        </authorList>
    </citation>
    <scope>NUCLEOTIDE SEQUENCE [LARGE SCALE GENOMIC DNA]</scope>
    <source>
        <strain evidence="1 2">ZXX205</strain>
    </source>
</reference>
<dbReference type="RefSeq" id="WP_202913930.1">
    <property type="nucleotide sequence ID" value="NZ_WJYA01000195.1"/>
</dbReference>
<dbReference type="EMBL" id="WJYA01000195">
    <property type="protein sequence ID" value="MTE28436.1"/>
    <property type="molecule type" value="Genomic_DNA"/>
</dbReference>
<protein>
    <submittedName>
        <fullName evidence="1">Molecular chaperone TorD</fullName>
    </submittedName>
</protein>
<name>A0A7K1GGK3_9FLAO</name>
<sequence length="71" mass="7550">MNSAATVQIAEEDRLRADFYNFLGLLLAGPPDRMLLDQCAGLSGDDSALGQAIAGMARVAKATRPEAVERE</sequence>
<comment type="caution">
    <text evidence="1">The sequence shown here is derived from an EMBL/GenBank/DDBJ whole genome shotgun (WGS) entry which is preliminary data.</text>
</comment>
<dbReference type="AlphaFoldDB" id="A0A7K1GGK3"/>
<evidence type="ECO:0000313" key="1">
    <source>
        <dbReference type="EMBL" id="MTE28436.1"/>
    </source>
</evidence>
<dbReference type="SUPFAM" id="SSF89155">
    <property type="entry name" value="TorD-like"/>
    <property type="match status" value="1"/>
</dbReference>
<gene>
    <name evidence="1" type="ORF">F1003_16070</name>
</gene>
<organism evidence="1 2">
    <name type="scientific">Winogradskyella ouciana</name>
    <dbReference type="NCBI Taxonomy" id="2608631"/>
    <lineage>
        <taxon>Bacteria</taxon>
        <taxon>Pseudomonadati</taxon>
        <taxon>Bacteroidota</taxon>
        <taxon>Flavobacteriia</taxon>
        <taxon>Flavobacteriales</taxon>
        <taxon>Flavobacteriaceae</taxon>
        <taxon>Winogradskyella</taxon>
    </lineage>
</organism>
<dbReference type="InterPro" id="IPR036411">
    <property type="entry name" value="TorD-like_sf"/>
</dbReference>
<keyword evidence="2" id="KW-1185">Reference proteome</keyword>
<proteinExistence type="predicted"/>
<dbReference type="Proteomes" id="UP000447545">
    <property type="component" value="Unassembled WGS sequence"/>
</dbReference>